<evidence type="ECO:0000256" key="1">
    <source>
        <dbReference type="ARBA" id="ARBA00010964"/>
    </source>
</evidence>
<dbReference type="PANTHER" id="PTHR12365:SF7">
    <property type="entry name" value="PROTEIN SPROUTY"/>
    <property type="match status" value="1"/>
</dbReference>
<name>A0A9Q0N1G4_9DIPT</name>
<feature type="compositionally biased region" description="Low complexity" evidence="2">
    <location>
        <begin position="64"/>
        <end position="75"/>
    </location>
</feature>
<sequence length="410" mass="45030">MDRRYGSDPLAPPRPPKSLPRVHRPRAPEPPIMSESLQPHSLNVIHTQPQQSVPPPTIQPPATAPLVSLQSSTSFSRRRPPPPTTTIQIPTIASLSSNFHSLVEAPISPVTLAEPRPENERLANEYVDTPFRTPNLVSRIHHHHGIGTGNLSTHQTTTAVQLSSTTASSKPIVPPSTTTTASTTTIPSTQRTAITRPNALPVITKQPKSFTKDLPTAALHEDVDIHPSNGESLNSIICPQCKRCRCEECQRPRQLPSRWVCDNWCLCSAETIIDYTSCLCCVKALFYHCSNHEDHEMERDGDSISCADDPCSCLPHKRTQRWAWLGALSIALPCLWCYWPMRGCVALCAKCYARHSRHGCRCPQNKINSSSGIGNGSSGGLGGNTVGRTISRTQCDLTPEKRLLDSSPEY</sequence>
<evidence type="ECO:0000313" key="4">
    <source>
        <dbReference type="Proteomes" id="UP001151699"/>
    </source>
</evidence>
<dbReference type="GO" id="GO:0040037">
    <property type="term" value="P:negative regulation of fibroblast growth factor receptor signaling pathway"/>
    <property type="evidence" value="ECO:0007669"/>
    <property type="project" value="TreeGrafter"/>
</dbReference>
<feature type="compositionally biased region" description="Polar residues" evidence="2">
    <location>
        <begin position="35"/>
        <end position="46"/>
    </location>
</feature>
<dbReference type="OrthoDB" id="10038884at2759"/>
<feature type="compositionally biased region" description="Low complexity" evidence="2">
    <location>
        <begin position="175"/>
        <end position="187"/>
    </location>
</feature>
<feature type="compositionally biased region" description="Pro residues" evidence="2">
    <location>
        <begin position="52"/>
        <end position="63"/>
    </location>
</feature>
<organism evidence="3 4">
    <name type="scientific">Pseudolycoriella hygida</name>
    <dbReference type="NCBI Taxonomy" id="35572"/>
    <lineage>
        <taxon>Eukaryota</taxon>
        <taxon>Metazoa</taxon>
        <taxon>Ecdysozoa</taxon>
        <taxon>Arthropoda</taxon>
        <taxon>Hexapoda</taxon>
        <taxon>Insecta</taxon>
        <taxon>Pterygota</taxon>
        <taxon>Neoptera</taxon>
        <taxon>Endopterygota</taxon>
        <taxon>Diptera</taxon>
        <taxon>Nematocera</taxon>
        <taxon>Sciaroidea</taxon>
        <taxon>Sciaridae</taxon>
        <taxon>Pseudolycoriella</taxon>
    </lineage>
</organism>
<dbReference type="GO" id="GO:0016020">
    <property type="term" value="C:membrane"/>
    <property type="evidence" value="ECO:0007669"/>
    <property type="project" value="InterPro"/>
</dbReference>
<dbReference type="InterPro" id="IPR007875">
    <property type="entry name" value="Sprouty"/>
</dbReference>
<reference evidence="3" key="1">
    <citation type="submission" date="2022-07" db="EMBL/GenBank/DDBJ databases">
        <authorList>
            <person name="Trinca V."/>
            <person name="Uliana J.V.C."/>
            <person name="Torres T.T."/>
            <person name="Ward R.J."/>
            <person name="Monesi N."/>
        </authorList>
    </citation>
    <scope>NUCLEOTIDE SEQUENCE</scope>
    <source>
        <strain evidence="3">HSMRA1968</strain>
        <tissue evidence="3">Whole embryos</tissue>
    </source>
</reference>
<comment type="similarity">
    <text evidence="1">Belongs to the sprouty family.</text>
</comment>
<keyword evidence="4" id="KW-1185">Reference proteome</keyword>
<feature type="region of interest" description="Disordered" evidence="2">
    <location>
        <begin position="1"/>
        <end position="87"/>
    </location>
</feature>
<evidence type="ECO:0000256" key="2">
    <source>
        <dbReference type="SAM" id="MobiDB-lite"/>
    </source>
</evidence>
<accession>A0A9Q0N1G4</accession>
<dbReference type="GO" id="GO:0048513">
    <property type="term" value="P:animal organ development"/>
    <property type="evidence" value="ECO:0007669"/>
    <property type="project" value="TreeGrafter"/>
</dbReference>
<dbReference type="PANTHER" id="PTHR12365">
    <property type="entry name" value="SPROUTY"/>
    <property type="match status" value="1"/>
</dbReference>
<protein>
    <submittedName>
        <fullName evidence="3">Protein sprouty</fullName>
    </submittedName>
</protein>
<comment type="caution">
    <text evidence="3">The sequence shown here is derived from an EMBL/GenBank/DDBJ whole genome shotgun (WGS) entry which is preliminary data.</text>
</comment>
<dbReference type="AlphaFoldDB" id="A0A9Q0N1G4"/>
<dbReference type="PROSITE" id="PS51227">
    <property type="entry name" value="SPR"/>
    <property type="match status" value="1"/>
</dbReference>
<dbReference type="Pfam" id="PF05210">
    <property type="entry name" value="Sprouty"/>
    <property type="match status" value="1"/>
</dbReference>
<proteinExistence type="inferred from homology"/>
<feature type="region of interest" description="Disordered" evidence="2">
    <location>
        <begin position="164"/>
        <end position="187"/>
    </location>
</feature>
<gene>
    <name evidence="3" type="primary">sty</name>
    <name evidence="3" type="ORF">Bhyg_06788</name>
</gene>
<dbReference type="EMBL" id="WJQU01000002">
    <property type="protein sequence ID" value="KAJ6641843.1"/>
    <property type="molecule type" value="Genomic_DNA"/>
</dbReference>
<dbReference type="InterPro" id="IPR051192">
    <property type="entry name" value="Sprouty_domain"/>
</dbReference>
<dbReference type="GO" id="GO:0046580">
    <property type="term" value="P:negative regulation of Ras protein signal transduction"/>
    <property type="evidence" value="ECO:0007669"/>
    <property type="project" value="TreeGrafter"/>
</dbReference>
<dbReference type="Proteomes" id="UP001151699">
    <property type="component" value="Chromosome B"/>
</dbReference>
<evidence type="ECO:0000313" key="3">
    <source>
        <dbReference type="EMBL" id="KAJ6641843.1"/>
    </source>
</evidence>
<dbReference type="GO" id="GO:0005829">
    <property type="term" value="C:cytosol"/>
    <property type="evidence" value="ECO:0007669"/>
    <property type="project" value="TreeGrafter"/>
</dbReference>